<evidence type="ECO:0000313" key="4">
    <source>
        <dbReference type="Proteomes" id="UP001500729"/>
    </source>
</evidence>
<name>A0ABN1ED67_SACER</name>
<feature type="transmembrane region" description="Helical" evidence="1">
    <location>
        <begin position="351"/>
        <end position="373"/>
    </location>
</feature>
<protein>
    <submittedName>
        <fullName evidence="3">SLC13 family permease</fullName>
    </submittedName>
</protein>
<proteinExistence type="predicted"/>
<evidence type="ECO:0000313" key="3">
    <source>
        <dbReference type="EMBL" id="GAA0564184.1"/>
    </source>
</evidence>
<comment type="caution">
    <text evidence="3">The sequence shown here is derived from an EMBL/GenBank/DDBJ whole genome shotgun (WGS) entry which is preliminary data.</text>
</comment>
<dbReference type="InterPro" id="IPR009827">
    <property type="entry name" value="MatC_N"/>
</dbReference>
<gene>
    <name evidence="3" type="ORF">GCM10009533_70340</name>
</gene>
<feature type="transmembrane region" description="Helical" evidence="1">
    <location>
        <begin position="235"/>
        <end position="268"/>
    </location>
</feature>
<reference evidence="3 4" key="1">
    <citation type="journal article" date="2019" name="Int. J. Syst. Evol. Microbiol.">
        <title>The Global Catalogue of Microorganisms (GCM) 10K type strain sequencing project: providing services to taxonomists for standard genome sequencing and annotation.</title>
        <authorList>
            <consortium name="The Broad Institute Genomics Platform"/>
            <consortium name="The Broad Institute Genome Sequencing Center for Infectious Disease"/>
            <person name="Wu L."/>
            <person name="Ma J."/>
        </authorList>
    </citation>
    <scope>NUCLEOTIDE SEQUENCE [LARGE SCALE GENOMIC DNA]</scope>
    <source>
        <strain evidence="3 4">JCM 10303</strain>
    </source>
</reference>
<dbReference type="RefSeq" id="WP_009951194.1">
    <property type="nucleotide sequence ID" value="NZ_BAAAGS010000109.1"/>
</dbReference>
<feature type="transmembrane region" description="Helical" evidence="1">
    <location>
        <begin position="91"/>
        <end position="124"/>
    </location>
</feature>
<feature type="domain" description="Dicarboxylate carrier MatC N-terminal" evidence="2">
    <location>
        <begin position="6"/>
        <end position="147"/>
    </location>
</feature>
<feature type="transmembrane region" description="Helical" evidence="1">
    <location>
        <begin position="136"/>
        <end position="160"/>
    </location>
</feature>
<feature type="transmembrane region" description="Helical" evidence="1">
    <location>
        <begin position="401"/>
        <end position="423"/>
    </location>
</feature>
<dbReference type="Proteomes" id="UP001500729">
    <property type="component" value="Unassembled WGS sequence"/>
</dbReference>
<feature type="transmembrane region" description="Helical" evidence="1">
    <location>
        <begin position="48"/>
        <end position="70"/>
    </location>
</feature>
<sequence length="424" mass="42879">MVLTTALAGLIVIFLLGSLRPVNMGAIALVMAFALSALSDTSTDELRSGFPVSLLITLVGVTYLFGIAKTNGTVDRLVQLAVSAVRGRKALIPWIVFLVATALASIGAASPAAVAIVAPIGIAFALQNGTSPLMNGLMAVNGAAAGSFSPVGVLGGIVLGAARQHGLEVDPVMLFGTTFGFNVLVAVGTVLIFRRHGVSPPAAEHFEDTSASGSAGLAVATRPRAETRNRTEQAITLAGISAMVVAVTGFGVDTGLAALSASVVLALLFPKTAQASTSSIAWPVVLLVCGIVTYISVLERIGVLDSLGQGVTAVGAPLLAALVLCFIGGLVSAFASTTGILGALVPMSIPFLLSGHIAPTALLAALCVSSSVVDASPFSTNGALIVANVPEEQRAATYKALLLWGFALIIMAPLTSWAFLVVLL</sequence>
<keyword evidence="4" id="KW-1185">Reference proteome</keyword>
<feature type="transmembrane region" description="Helical" evidence="1">
    <location>
        <begin position="318"/>
        <end position="344"/>
    </location>
</feature>
<feature type="transmembrane region" description="Helical" evidence="1">
    <location>
        <begin position="172"/>
        <end position="193"/>
    </location>
</feature>
<keyword evidence="1" id="KW-1133">Transmembrane helix</keyword>
<evidence type="ECO:0000256" key="1">
    <source>
        <dbReference type="SAM" id="Phobius"/>
    </source>
</evidence>
<organism evidence="3 4">
    <name type="scientific">Saccharopolyspora erythraea</name>
    <name type="common">Streptomyces erythraeus</name>
    <dbReference type="NCBI Taxonomy" id="1836"/>
    <lineage>
        <taxon>Bacteria</taxon>
        <taxon>Bacillati</taxon>
        <taxon>Actinomycetota</taxon>
        <taxon>Actinomycetes</taxon>
        <taxon>Pseudonocardiales</taxon>
        <taxon>Pseudonocardiaceae</taxon>
        <taxon>Saccharopolyspora</taxon>
    </lineage>
</organism>
<dbReference type="EMBL" id="BAAAGS010000109">
    <property type="protein sequence ID" value="GAA0564184.1"/>
    <property type="molecule type" value="Genomic_DNA"/>
</dbReference>
<evidence type="ECO:0000259" key="2">
    <source>
        <dbReference type="Pfam" id="PF07158"/>
    </source>
</evidence>
<keyword evidence="1" id="KW-0812">Transmembrane</keyword>
<dbReference type="Pfam" id="PF07158">
    <property type="entry name" value="MatC_N"/>
    <property type="match status" value="1"/>
</dbReference>
<feature type="transmembrane region" description="Helical" evidence="1">
    <location>
        <begin position="280"/>
        <end position="298"/>
    </location>
</feature>
<keyword evidence="1" id="KW-0472">Membrane</keyword>
<accession>A0ABN1ED67</accession>